<dbReference type="CDD" id="cd06223">
    <property type="entry name" value="PRTases_typeI"/>
    <property type="match status" value="1"/>
</dbReference>
<sequence>MELTIKSRIMDSIELSRAILRLSYEILEQNKGTQDICIIGIRSRGVPIAERIIKNIASVEDCLLEMGVLDITLYRDDLTTISDQPVVKPTQIPFNITGKRIILIDDVLYTGRTVRCAIDQLMDFGRPASIQLAVIIDRGHRELPIQADYIGKVVATAKDEVVEVKVEEIDGCDEVLICRCENDEEKDG</sequence>
<comment type="function">
    <text evidence="4">Regulates the transcription of the pyrimidine nucleotide (pyr) operon in response to exogenous pyrimidines.</text>
</comment>
<accession>A0A1J5E0R5</accession>
<comment type="catalytic activity">
    <reaction evidence="4">
        <text>UMP + diphosphate = 5-phospho-alpha-D-ribose 1-diphosphate + uracil</text>
        <dbReference type="Rhea" id="RHEA:13017"/>
        <dbReference type="ChEBI" id="CHEBI:17568"/>
        <dbReference type="ChEBI" id="CHEBI:33019"/>
        <dbReference type="ChEBI" id="CHEBI:57865"/>
        <dbReference type="ChEBI" id="CHEBI:58017"/>
        <dbReference type="EC" id="2.4.2.9"/>
    </reaction>
</comment>
<dbReference type="HAMAP" id="MF_01219">
    <property type="entry name" value="PyrR"/>
    <property type="match status" value="1"/>
</dbReference>
<dbReference type="InterPro" id="IPR050137">
    <property type="entry name" value="PyrR_bifunctional"/>
</dbReference>
<feature type="short sequence motif" description="PRPP-binding" evidence="4">
    <location>
        <begin position="101"/>
        <end position="113"/>
    </location>
</feature>
<gene>
    <name evidence="4" type="primary">pyrR</name>
    <name evidence="6" type="ORF">AUJ95_02570</name>
</gene>
<keyword evidence="2 4" id="KW-0805">Transcription regulation</keyword>
<proteinExistence type="inferred from homology"/>
<dbReference type="InterPro" id="IPR029057">
    <property type="entry name" value="PRTase-like"/>
</dbReference>
<keyword evidence="3 4" id="KW-0804">Transcription</keyword>
<evidence type="ECO:0000259" key="5">
    <source>
        <dbReference type="Pfam" id="PF00156"/>
    </source>
</evidence>
<dbReference type="PANTHER" id="PTHR11608">
    <property type="entry name" value="BIFUNCTIONAL PROTEIN PYRR"/>
    <property type="match status" value="1"/>
</dbReference>
<dbReference type="Pfam" id="PF00156">
    <property type="entry name" value="Pribosyltran"/>
    <property type="match status" value="1"/>
</dbReference>
<dbReference type="EMBL" id="MNYI01000066">
    <property type="protein sequence ID" value="OIP41933.1"/>
    <property type="molecule type" value="Genomic_DNA"/>
</dbReference>
<evidence type="ECO:0000313" key="6">
    <source>
        <dbReference type="EMBL" id="OIP41933.1"/>
    </source>
</evidence>
<dbReference type="AlphaFoldDB" id="A0A1J5E0R5"/>
<feature type="domain" description="Phosphoribosyltransferase" evidence="5">
    <location>
        <begin position="15"/>
        <end position="151"/>
    </location>
</feature>
<comment type="similarity">
    <text evidence="1 4">Belongs to the purine/pyrimidine phosphoribosyltransferase family. PyrR subfamily.</text>
</comment>
<comment type="function">
    <text evidence="4">Also displays a weak uracil phosphoribosyltransferase activity which is not physiologically significant.</text>
</comment>
<keyword evidence="4 6" id="KW-0328">Glycosyltransferase</keyword>
<dbReference type="EC" id="2.4.2.9" evidence="4"/>
<keyword evidence="4 6" id="KW-0808">Transferase</keyword>
<evidence type="ECO:0000256" key="2">
    <source>
        <dbReference type="ARBA" id="ARBA00023015"/>
    </source>
</evidence>
<dbReference type="GO" id="GO:0006355">
    <property type="term" value="P:regulation of DNA-templated transcription"/>
    <property type="evidence" value="ECO:0007669"/>
    <property type="project" value="UniProtKB-UniRule"/>
</dbReference>
<dbReference type="Proteomes" id="UP000183085">
    <property type="component" value="Unassembled WGS sequence"/>
</dbReference>
<dbReference type="PANTHER" id="PTHR11608:SF0">
    <property type="entry name" value="BIFUNCTIONAL PROTEIN PYRR"/>
    <property type="match status" value="1"/>
</dbReference>
<dbReference type="InterPro" id="IPR000836">
    <property type="entry name" value="PRTase_dom"/>
</dbReference>
<dbReference type="SUPFAM" id="SSF53271">
    <property type="entry name" value="PRTase-like"/>
    <property type="match status" value="1"/>
</dbReference>
<evidence type="ECO:0000256" key="1">
    <source>
        <dbReference type="ARBA" id="ARBA00005565"/>
    </source>
</evidence>
<comment type="caution">
    <text evidence="6">The sequence shown here is derived from an EMBL/GenBank/DDBJ whole genome shotgun (WGS) entry which is preliminary data.</text>
</comment>
<dbReference type="GO" id="GO:0004845">
    <property type="term" value="F:uracil phosphoribosyltransferase activity"/>
    <property type="evidence" value="ECO:0007669"/>
    <property type="project" value="UniProtKB-UniRule"/>
</dbReference>
<organism evidence="6 7">
    <name type="scientific">Candidatus Desantisbacteria bacterium CG2_30_40_21</name>
    <dbReference type="NCBI Taxonomy" id="1817895"/>
    <lineage>
        <taxon>Bacteria</taxon>
        <taxon>Candidatus Desantisiibacteriota</taxon>
    </lineage>
</organism>
<evidence type="ECO:0000256" key="4">
    <source>
        <dbReference type="HAMAP-Rule" id="MF_01219"/>
    </source>
</evidence>
<dbReference type="FunFam" id="3.40.50.2020:FF:000020">
    <property type="entry name" value="Bifunctional protein PyrR"/>
    <property type="match status" value="1"/>
</dbReference>
<dbReference type="InterPro" id="IPR023050">
    <property type="entry name" value="PyrR"/>
</dbReference>
<reference evidence="6 7" key="1">
    <citation type="journal article" date="2016" name="Environ. Microbiol.">
        <title>Genomic resolution of a cold subsurface aquifer community provides metabolic insights for novel microbes adapted to high CO concentrations.</title>
        <authorList>
            <person name="Probst A.J."/>
            <person name="Castelle C.J."/>
            <person name="Singh A."/>
            <person name="Brown C.T."/>
            <person name="Anantharaman K."/>
            <person name="Sharon I."/>
            <person name="Hug L.A."/>
            <person name="Burstein D."/>
            <person name="Emerson J.B."/>
            <person name="Thomas B.C."/>
            <person name="Banfield J.F."/>
        </authorList>
    </citation>
    <scope>NUCLEOTIDE SEQUENCE [LARGE SCALE GENOMIC DNA]</scope>
    <source>
        <strain evidence="6">CG2_30_40_21</strain>
    </source>
</reference>
<name>A0A1J5E0R5_9BACT</name>
<dbReference type="STRING" id="1817895.AUJ95_02570"/>
<dbReference type="NCBIfam" id="NF003549">
    <property type="entry name" value="PRK05205.1-5"/>
    <property type="match status" value="1"/>
</dbReference>
<dbReference type="NCBIfam" id="NF003545">
    <property type="entry name" value="PRK05205.1-1"/>
    <property type="match status" value="1"/>
</dbReference>
<dbReference type="Gene3D" id="3.40.50.2020">
    <property type="match status" value="1"/>
</dbReference>
<protein>
    <recommendedName>
        <fullName evidence="4">Bifunctional protein PyrR</fullName>
    </recommendedName>
    <domain>
        <recommendedName>
            <fullName evidence="4">Pyrimidine operon regulatory protein</fullName>
        </recommendedName>
    </domain>
    <domain>
        <recommendedName>
            <fullName evidence="4">Uracil phosphoribosyltransferase</fullName>
            <shortName evidence="4">UPRTase</shortName>
            <ecNumber evidence="4">2.4.2.9</ecNumber>
        </recommendedName>
    </domain>
</protein>
<evidence type="ECO:0000313" key="7">
    <source>
        <dbReference type="Proteomes" id="UP000183085"/>
    </source>
</evidence>
<evidence type="ECO:0000256" key="3">
    <source>
        <dbReference type="ARBA" id="ARBA00023163"/>
    </source>
</evidence>